<proteinExistence type="inferred from homology"/>
<evidence type="ECO:0000313" key="12">
    <source>
        <dbReference type="EMBL" id="OWF39389.1"/>
    </source>
</evidence>
<dbReference type="InterPro" id="IPR000276">
    <property type="entry name" value="GPCR_Rhodpsn"/>
</dbReference>
<keyword evidence="7 8" id="KW-0807">Transducer</keyword>
<dbReference type="PANTHER" id="PTHR24238:SF47">
    <property type="entry name" value="ECDYSTEROIDS_DOPAMINE RECEPTOR-RELATED"/>
    <property type="match status" value="1"/>
</dbReference>
<dbReference type="OrthoDB" id="6144223at2759"/>
<evidence type="ECO:0000256" key="2">
    <source>
        <dbReference type="ARBA" id="ARBA00022692"/>
    </source>
</evidence>
<evidence type="ECO:0000256" key="5">
    <source>
        <dbReference type="ARBA" id="ARBA00023136"/>
    </source>
</evidence>
<accession>A0A210PSC6</accession>
<feature type="compositionally biased region" description="Basic residues" evidence="9">
    <location>
        <begin position="309"/>
        <end position="324"/>
    </location>
</feature>
<feature type="transmembrane region" description="Helical" evidence="10">
    <location>
        <begin position="158"/>
        <end position="180"/>
    </location>
</feature>
<name>A0A210PSC6_MIZYE</name>
<feature type="transmembrane region" description="Helical" evidence="10">
    <location>
        <begin position="329"/>
        <end position="353"/>
    </location>
</feature>
<reference evidence="12 13" key="1">
    <citation type="journal article" date="2017" name="Nat. Ecol. Evol.">
        <title>Scallop genome provides insights into evolution of bilaterian karyotype and development.</title>
        <authorList>
            <person name="Wang S."/>
            <person name="Zhang J."/>
            <person name="Jiao W."/>
            <person name="Li J."/>
            <person name="Xun X."/>
            <person name="Sun Y."/>
            <person name="Guo X."/>
            <person name="Huan P."/>
            <person name="Dong B."/>
            <person name="Zhang L."/>
            <person name="Hu X."/>
            <person name="Sun X."/>
            <person name="Wang J."/>
            <person name="Zhao C."/>
            <person name="Wang Y."/>
            <person name="Wang D."/>
            <person name="Huang X."/>
            <person name="Wang R."/>
            <person name="Lv J."/>
            <person name="Li Y."/>
            <person name="Zhang Z."/>
            <person name="Liu B."/>
            <person name="Lu W."/>
            <person name="Hui Y."/>
            <person name="Liang J."/>
            <person name="Zhou Z."/>
            <person name="Hou R."/>
            <person name="Li X."/>
            <person name="Liu Y."/>
            <person name="Li H."/>
            <person name="Ning X."/>
            <person name="Lin Y."/>
            <person name="Zhao L."/>
            <person name="Xing Q."/>
            <person name="Dou J."/>
            <person name="Li Y."/>
            <person name="Mao J."/>
            <person name="Guo H."/>
            <person name="Dou H."/>
            <person name="Li T."/>
            <person name="Mu C."/>
            <person name="Jiang W."/>
            <person name="Fu Q."/>
            <person name="Fu X."/>
            <person name="Miao Y."/>
            <person name="Liu J."/>
            <person name="Yu Q."/>
            <person name="Li R."/>
            <person name="Liao H."/>
            <person name="Li X."/>
            <person name="Kong Y."/>
            <person name="Jiang Z."/>
            <person name="Chourrout D."/>
            <person name="Li R."/>
            <person name="Bao Z."/>
        </authorList>
    </citation>
    <scope>NUCLEOTIDE SEQUENCE [LARGE SCALE GENOMIC DNA]</scope>
    <source>
        <strain evidence="12 13">PY_sf001</strain>
    </source>
</reference>
<evidence type="ECO:0000256" key="3">
    <source>
        <dbReference type="ARBA" id="ARBA00022989"/>
    </source>
</evidence>
<feature type="transmembrane region" description="Helical" evidence="10">
    <location>
        <begin position="373"/>
        <end position="396"/>
    </location>
</feature>
<dbReference type="GO" id="GO:0016020">
    <property type="term" value="C:membrane"/>
    <property type="evidence" value="ECO:0007669"/>
    <property type="project" value="UniProtKB-SubCell"/>
</dbReference>
<gene>
    <name evidence="12" type="ORF">KP79_PYT19251</name>
</gene>
<keyword evidence="3 10" id="KW-1133">Transmembrane helix</keyword>
<feature type="transmembrane region" description="Helical" evidence="10">
    <location>
        <begin position="209"/>
        <end position="230"/>
    </location>
</feature>
<dbReference type="AlphaFoldDB" id="A0A210PSC6"/>
<comment type="similarity">
    <text evidence="8">Belongs to the G-protein coupled receptor 1 family.</text>
</comment>
<organism evidence="12 13">
    <name type="scientific">Mizuhopecten yessoensis</name>
    <name type="common">Japanese scallop</name>
    <name type="synonym">Patinopecten yessoensis</name>
    <dbReference type="NCBI Taxonomy" id="6573"/>
    <lineage>
        <taxon>Eukaryota</taxon>
        <taxon>Metazoa</taxon>
        <taxon>Spiralia</taxon>
        <taxon>Lophotrochozoa</taxon>
        <taxon>Mollusca</taxon>
        <taxon>Bivalvia</taxon>
        <taxon>Autobranchia</taxon>
        <taxon>Pteriomorphia</taxon>
        <taxon>Pectinida</taxon>
        <taxon>Pectinoidea</taxon>
        <taxon>Pectinidae</taxon>
        <taxon>Mizuhopecten</taxon>
    </lineage>
</organism>
<dbReference type="PRINTS" id="PR00237">
    <property type="entry name" value="GPCRRHODOPSN"/>
</dbReference>
<sequence>MSQKQSTNMTPDELKTGLYNVDPNLNGSISIDDFNHDEMMERLGAIIVVGFLSIVGIIGNIHVLYIYGTKFKRTNQRIFILFLGYLDLFMCLVGMPFVISELLLPLKFTSGIACKVLRCTNYFTGGSSAFLLVVIAVERYRKICRPLESQMTIKGAKVTSFLALLLALLLSWPAAILYGYSTVDTGYPDLMGATCYIDDKFIKTKYTTYYNAVIILVIIIANIALIVLYIKVVRRVYQQRAFRSDNKSHISRTRKKSFEPGQTCKVVTNSEFQFCSMDLLKASQEDLTTCSGLDDSANAMDDSVESNKHGNRLTKPGNRKKSKKVSNRSARVTMMLFIITLVYFISFLPHLILKILADTKKDFLPSLDFTGTFMFYLFLYSIFINNMANPIIYGFCDPKFMEHIRTIYRRPCLSDRD</sequence>
<evidence type="ECO:0000256" key="1">
    <source>
        <dbReference type="ARBA" id="ARBA00004141"/>
    </source>
</evidence>
<dbReference type="SUPFAM" id="SSF81321">
    <property type="entry name" value="Family A G protein-coupled receptor-like"/>
    <property type="match status" value="1"/>
</dbReference>
<feature type="transmembrane region" description="Helical" evidence="10">
    <location>
        <begin position="79"/>
        <end position="99"/>
    </location>
</feature>
<keyword evidence="6 8" id="KW-0675">Receptor</keyword>
<evidence type="ECO:0000256" key="6">
    <source>
        <dbReference type="ARBA" id="ARBA00023170"/>
    </source>
</evidence>
<dbReference type="Gene3D" id="1.20.1070.10">
    <property type="entry name" value="Rhodopsin 7-helix transmembrane proteins"/>
    <property type="match status" value="1"/>
</dbReference>
<evidence type="ECO:0000313" key="13">
    <source>
        <dbReference type="Proteomes" id="UP000242188"/>
    </source>
</evidence>
<evidence type="ECO:0000256" key="8">
    <source>
        <dbReference type="RuleBase" id="RU000688"/>
    </source>
</evidence>
<feature type="transmembrane region" description="Helical" evidence="10">
    <location>
        <begin position="119"/>
        <end position="137"/>
    </location>
</feature>
<dbReference type="GO" id="GO:0004930">
    <property type="term" value="F:G protein-coupled receptor activity"/>
    <property type="evidence" value="ECO:0007669"/>
    <property type="project" value="UniProtKB-KW"/>
</dbReference>
<comment type="caution">
    <text evidence="12">The sequence shown here is derived from an EMBL/GenBank/DDBJ whole genome shotgun (WGS) entry which is preliminary data.</text>
</comment>
<evidence type="ECO:0000256" key="10">
    <source>
        <dbReference type="SAM" id="Phobius"/>
    </source>
</evidence>
<dbReference type="CDD" id="cd00637">
    <property type="entry name" value="7tm_classA_rhodopsin-like"/>
    <property type="match status" value="1"/>
</dbReference>
<dbReference type="STRING" id="6573.A0A210PSC6"/>
<keyword evidence="2 8" id="KW-0812">Transmembrane</keyword>
<dbReference type="PANTHER" id="PTHR24238">
    <property type="entry name" value="G-PROTEIN COUPLED RECEPTOR"/>
    <property type="match status" value="1"/>
</dbReference>
<feature type="domain" description="G-protein coupled receptors family 1 profile" evidence="11">
    <location>
        <begin position="59"/>
        <end position="393"/>
    </location>
</feature>
<dbReference type="PROSITE" id="PS00237">
    <property type="entry name" value="G_PROTEIN_RECEP_F1_1"/>
    <property type="match status" value="1"/>
</dbReference>
<evidence type="ECO:0000256" key="9">
    <source>
        <dbReference type="SAM" id="MobiDB-lite"/>
    </source>
</evidence>
<dbReference type="Pfam" id="PF00001">
    <property type="entry name" value="7tm_1"/>
    <property type="match status" value="1"/>
</dbReference>
<evidence type="ECO:0000256" key="4">
    <source>
        <dbReference type="ARBA" id="ARBA00023040"/>
    </source>
</evidence>
<evidence type="ECO:0000259" key="11">
    <source>
        <dbReference type="PROSITE" id="PS50262"/>
    </source>
</evidence>
<keyword evidence="13" id="KW-1185">Reference proteome</keyword>
<dbReference type="PROSITE" id="PS50262">
    <property type="entry name" value="G_PROTEIN_RECEP_F1_2"/>
    <property type="match status" value="1"/>
</dbReference>
<comment type="subcellular location">
    <subcellularLocation>
        <location evidence="1">Membrane</location>
        <topology evidence="1">Multi-pass membrane protein</topology>
    </subcellularLocation>
</comment>
<keyword evidence="4 8" id="KW-0297">G-protein coupled receptor</keyword>
<protein>
    <submittedName>
        <fullName evidence="12">Orexin receptor type 2</fullName>
    </submittedName>
</protein>
<dbReference type="Proteomes" id="UP000242188">
    <property type="component" value="Unassembled WGS sequence"/>
</dbReference>
<dbReference type="EMBL" id="NEDP02005528">
    <property type="protein sequence ID" value="OWF39389.1"/>
    <property type="molecule type" value="Genomic_DNA"/>
</dbReference>
<evidence type="ECO:0000256" key="7">
    <source>
        <dbReference type="ARBA" id="ARBA00023224"/>
    </source>
</evidence>
<dbReference type="InterPro" id="IPR017452">
    <property type="entry name" value="GPCR_Rhodpsn_7TM"/>
</dbReference>
<feature type="region of interest" description="Disordered" evidence="9">
    <location>
        <begin position="300"/>
        <end position="324"/>
    </location>
</feature>
<feature type="transmembrane region" description="Helical" evidence="10">
    <location>
        <begin position="43"/>
        <end position="67"/>
    </location>
</feature>
<keyword evidence="5 10" id="KW-0472">Membrane</keyword>